<dbReference type="PANTHER" id="PTHR31221:SF111">
    <property type="entry name" value="WRKY TRANSCRIPTION FACTOR 43-RELATED"/>
    <property type="match status" value="1"/>
</dbReference>
<comment type="subcellular location">
    <subcellularLocation>
        <location evidence="1">Nucleus</location>
    </subcellularLocation>
</comment>
<keyword evidence="5" id="KW-0539">Nucleus</keyword>
<dbReference type="GO" id="GO:0005634">
    <property type="term" value="C:nucleus"/>
    <property type="evidence" value="ECO:0007669"/>
    <property type="project" value="UniProtKB-SubCell"/>
</dbReference>
<feature type="region of interest" description="Disordered" evidence="6">
    <location>
        <begin position="1"/>
        <end position="22"/>
    </location>
</feature>
<feature type="compositionally biased region" description="Basic and acidic residues" evidence="6">
    <location>
        <begin position="93"/>
        <end position="106"/>
    </location>
</feature>
<keyword evidence="3 8" id="KW-0238">DNA-binding</keyword>
<dbReference type="Pfam" id="PF03106">
    <property type="entry name" value="WRKY"/>
    <property type="match status" value="1"/>
</dbReference>
<feature type="region of interest" description="Disordered" evidence="6">
    <location>
        <begin position="71"/>
        <end position="116"/>
    </location>
</feature>
<evidence type="ECO:0000313" key="9">
    <source>
        <dbReference type="Proteomes" id="UP000554482"/>
    </source>
</evidence>
<dbReference type="Gene3D" id="2.20.25.80">
    <property type="entry name" value="WRKY domain"/>
    <property type="match status" value="1"/>
</dbReference>
<sequence>MEGRGHNNIPPSNPSYIFTPSSLALPSLPPSLLHLQQHQPASQPQQDSQNEMVGDIDWVSLFTAPNINMLGVGDPSQQLSASTSSTVTVGSRGDGEINNDGKDKGKSSRSRSKKVCRPRFAFQTRSADDILDDGYRWRKYGQKSVKNSLHPRLHALVQQCFSPHNSKKMLTKETDKEHQPKKIKMDH</sequence>
<gene>
    <name evidence="8" type="ORF">FRX31_024579</name>
</gene>
<dbReference type="GO" id="GO:0003700">
    <property type="term" value="F:DNA-binding transcription factor activity"/>
    <property type="evidence" value="ECO:0007669"/>
    <property type="project" value="InterPro"/>
</dbReference>
<keyword evidence="9" id="KW-1185">Reference proteome</keyword>
<evidence type="ECO:0000256" key="2">
    <source>
        <dbReference type="ARBA" id="ARBA00023015"/>
    </source>
</evidence>
<evidence type="ECO:0000256" key="3">
    <source>
        <dbReference type="ARBA" id="ARBA00023125"/>
    </source>
</evidence>
<evidence type="ECO:0000259" key="7">
    <source>
        <dbReference type="PROSITE" id="PS50811"/>
    </source>
</evidence>
<evidence type="ECO:0000256" key="6">
    <source>
        <dbReference type="SAM" id="MobiDB-lite"/>
    </source>
</evidence>
<dbReference type="SMART" id="SM00774">
    <property type="entry name" value="WRKY"/>
    <property type="match status" value="1"/>
</dbReference>
<reference evidence="8 9" key="1">
    <citation type="submission" date="2020-06" db="EMBL/GenBank/DDBJ databases">
        <title>Transcriptomic and genomic resources for Thalictrum thalictroides and T. hernandezii: Facilitating candidate gene discovery in an emerging model plant lineage.</title>
        <authorList>
            <person name="Arias T."/>
            <person name="Riano-Pachon D.M."/>
            <person name="Di Stilio V.S."/>
        </authorList>
    </citation>
    <scope>NUCLEOTIDE SEQUENCE [LARGE SCALE GENOMIC DNA]</scope>
    <source>
        <strain evidence="9">cv. WT478/WT964</strain>
        <tissue evidence="8">Leaves</tissue>
    </source>
</reference>
<dbReference type="AlphaFoldDB" id="A0A7J6VNR5"/>
<dbReference type="InterPro" id="IPR044810">
    <property type="entry name" value="WRKY_plant"/>
</dbReference>
<proteinExistence type="predicted"/>
<dbReference type="InterPro" id="IPR003657">
    <property type="entry name" value="WRKY_dom"/>
</dbReference>
<dbReference type="EMBL" id="JABWDY010030144">
    <property type="protein sequence ID" value="KAF5185835.1"/>
    <property type="molecule type" value="Genomic_DNA"/>
</dbReference>
<dbReference type="SUPFAM" id="SSF118290">
    <property type="entry name" value="WRKY DNA-binding domain"/>
    <property type="match status" value="1"/>
</dbReference>
<keyword evidence="4" id="KW-0804">Transcription</keyword>
<feature type="compositionally biased region" description="Basic residues" evidence="6">
    <location>
        <begin position="107"/>
        <end position="116"/>
    </location>
</feature>
<evidence type="ECO:0000313" key="8">
    <source>
        <dbReference type="EMBL" id="KAF5185835.1"/>
    </source>
</evidence>
<dbReference type="PANTHER" id="PTHR31221">
    <property type="entry name" value="WRKY TRANSCRIPTION FACTOR PROTEIN 1-RELATED"/>
    <property type="match status" value="1"/>
</dbReference>
<feature type="region of interest" description="Disordered" evidence="6">
    <location>
        <begin position="164"/>
        <end position="187"/>
    </location>
</feature>
<feature type="compositionally biased region" description="Basic and acidic residues" evidence="6">
    <location>
        <begin position="170"/>
        <end position="187"/>
    </location>
</feature>
<dbReference type="OrthoDB" id="1921377at2759"/>
<comment type="caution">
    <text evidence="8">The sequence shown here is derived from an EMBL/GenBank/DDBJ whole genome shotgun (WGS) entry which is preliminary data.</text>
</comment>
<name>A0A7J6VNR5_THATH</name>
<dbReference type="PROSITE" id="PS50811">
    <property type="entry name" value="WRKY"/>
    <property type="match status" value="1"/>
</dbReference>
<dbReference type="Proteomes" id="UP000554482">
    <property type="component" value="Unassembled WGS sequence"/>
</dbReference>
<dbReference type="InterPro" id="IPR036576">
    <property type="entry name" value="WRKY_dom_sf"/>
</dbReference>
<accession>A0A7J6VNR5</accession>
<organism evidence="8 9">
    <name type="scientific">Thalictrum thalictroides</name>
    <name type="common">Rue-anemone</name>
    <name type="synonym">Anemone thalictroides</name>
    <dbReference type="NCBI Taxonomy" id="46969"/>
    <lineage>
        <taxon>Eukaryota</taxon>
        <taxon>Viridiplantae</taxon>
        <taxon>Streptophyta</taxon>
        <taxon>Embryophyta</taxon>
        <taxon>Tracheophyta</taxon>
        <taxon>Spermatophyta</taxon>
        <taxon>Magnoliopsida</taxon>
        <taxon>Ranunculales</taxon>
        <taxon>Ranunculaceae</taxon>
        <taxon>Thalictroideae</taxon>
        <taxon>Thalictrum</taxon>
    </lineage>
</organism>
<keyword evidence="2" id="KW-0805">Transcription regulation</keyword>
<evidence type="ECO:0000256" key="5">
    <source>
        <dbReference type="ARBA" id="ARBA00023242"/>
    </source>
</evidence>
<evidence type="ECO:0000256" key="4">
    <source>
        <dbReference type="ARBA" id="ARBA00023163"/>
    </source>
</evidence>
<feature type="domain" description="WRKY" evidence="7">
    <location>
        <begin position="126"/>
        <end position="152"/>
    </location>
</feature>
<feature type="compositionally biased region" description="Low complexity" evidence="6">
    <location>
        <begin position="76"/>
        <end position="91"/>
    </location>
</feature>
<dbReference type="GO" id="GO:0043565">
    <property type="term" value="F:sequence-specific DNA binding"/>
    <property type="evidence" value="ECO:0007669"/>
    <property type="project" value="InterPro"/>
</dbReference>
<protein>
    <submittedName>
        <fullName evidence="8">Wrky dna-binding protein</fullName>
    </submittedName>
</protein>
<evidence type="ECO:0000256" key="1">
    <source>
        <dbReference type="ARBA" id="ARBA00004123"/>
    </source>
</evidence>